<reference evidence="1 2" key="1">
    <citation type="journal article" date="2014" name="Genome Announc.">
        <title>Trypanosoma cruzi Clone Dm28c Draft Genome Sequence.</title>
        <authorList>
            <person name="Grisard E.C."/>
            <person name="Teixeira S.M."/>
            <person name="de Almeida L.G."/>
            <person name="Stoco P.H."/>
            <person name="Gerber A.L."/>
            <person name="Talavera-Lopez C."/>
            <person name="Lima O.C."/>
            <person name="Andersson B."/>
            <person name="de Vasconcelos A.T."/>
        </authorList>
    </citation>
    <scope>NUCLEOTIDE SEQUENCE [LARGE SCALE GENOMIC DNA]</scope>
    <source>
        <strain evidence="1 2">Dm28c</strain>
    </source>
</reference>
<gene>
    <name evidence="1" type="ORF">TCDM_08154</name>
</gene>
<evidence type="ECO:0000313" key="1">
    <source>
        <dbReference type="EMBL" id="ESS63880.1"/>
    </source>
</evidence>
<keyword evidence="1" id="KW-0808">Transferase</keyword>
<dbReference type="VEuPathDB" id="TriTrypDB:TCDM_08154"/>
<dbReference type="Proteomes" id="UP000017861">
    <property type="component" value="Unassembled WGS sequence"/>
</dbReference>
<organism evidence="1 2">
    <name type="scientific">Trypanosoma cruzi Dm28c</name>
    <dbReference type="NCBI Taxonomy" id="1416333"/>
    <lineage>
        <taxon>Eukaryota</taxon>
        <taxon>Discoba</taxon>
        <taxon>Euglenozoa</taxon>
        <taxon>Kinetoplastea</taxon>
        <taxon>Metakinetoplastina</taxon>
        <taxon>Trypanosomatida</taxon>
        <taxon>Trypanosomatidae</taxon>
        <taxon>Trypanosoma</taxon>
        <taxon>Schizotrypanum</taxon>
    </lineage>
</organism>
<dbReference type="InterPro" id="IPR016024">
    <property type="entry name" value="ARM-type_fold"/>
</dbReference>
<proteinExistence type="predicted"/>
<comment type="caution">
    <text evidence="1">The sequence shown here is derived from an EMBL/GenBank/DDBJ whole genome shotgun (WGS) entry which is preliminary data.</text>
</comment>
<dbReference type="SUPFAM" id="SSF48371">
    <property type="entry name" value="ARM repeat"/>
    <property type="match status" value="1"/>
</dbReference>
<sequence length="262" mass="28564">MESCVHPLIGQLQPIFNELHSSTAATLPSVILKLEYIIGDEGDTFFQGSAGGEFRASHSGLSNWVNTQIKDLFSKSETQLAGILCTKALLGTDYIGSNSLLQFFLQLLEGSVRSSDVVVSEKSAEVWGLLLNNSGSFAEGTAQTRLKTCIKDLRMTGDAVDKVAASLFLCQLLKHTPSTVVPYLHLVFEGIRVALRDLSERVRVNAACVLQYALSVMYTSMGSSTVIKLLDSFLGDSLNGLESKKRTCSMVPFCVLTLYFFL</sequence>
<dbReference type="AlphaFoldDB" id="V5ASU4"/>
<name>V5ASU4_TRYCR</name>
<dbReference type="EMBL" id="AYLP01000108">
    <property type="protein sequence ID" value="ESS63880.1"/>
    <property type="molecule type" value="Genomic_DNA"/>
</dbReference>
<dbReference type="GO" id="GO:0016301">
    <property type="term" value="F:kinase activity"/>
    <property type="evidence" value="ECO:0007669"/>
    <property type="project" value="UniProtKB-KW"/>
</dbReference>
<dbReference type="InterPro" id="IPR011989">
    <property type="entry name" value="ARM-like"/>
</dbReference>
<protein>
    <submittedName>
        <fullName evidence="1">Putative target of rapamycin (TOR) kinase 1</fullName>
    </submittedName>
</protein>
<accession>V5ASU4</accession>
<dbReference type="Gene3D" id="1.25.10.10">
    <property type="entry name" value="Leucine-rich Repeat Variant"/>
    <property type="match status" value="1"/>
</dbReference>
<evidence type="ECO:0000313" key="2">
    <source>
        <dbReference type="Proteomes" id="UP000017861"/>
    </source>
</evidence>
<keyword evidence="1" id="KW-0418">Kinase</keyword>